<organism evidence="1 2">
    <name type="scientific">Mycobacterium timonense</name>
    <dbReference type="NCBI Taxonomy" id="701043"/>
    <lineage>
        <taxon>Bacteria</taxon>
        <taxon>Bacillati</taxon>
        <taxon>Actinomycetota</taxon>
        <taxon>Actinomycetes</taxon>
        <taxon>Mycobacteriales</taxon>
        <taxon>Mycobacteriaceae</taxon>
        <taxon>Mycobacterium</taxon>
        <taxon>Mycobacterium avium complex (MAC)</taxon>
    </lineage>
</organism>
<feature type="non-terminal residue" evidence="1">
    <location>
        <position position="98"/>
    </location>
</feature>
<feature type="non-terminal residue" evidence="1">
    <location>
        <position position="1"/>
    </location>
</feature>
<accession>A0ABX3TC29</accession>
<evidence type="ECO:0000313" key="2">
    <source>
        <dbReference type="Proteomes" id="UP000192847"/>
    </source>
</evidence>
<dbReference type="RefSeq" id="WP_211285932.1">
    <property type="nucleotide sequence ID" value="NZ_MVIL01000960.1"/>
</dbReference>
<gene>
    <name evidence="1" type="ORF">BST46_30640</name>
</gene>
<evidence type="ECO:0000313" key="1">
    <source>
        <dbReference type="EMBL" id="ORB75965.1"/>
    </source>
</evidence>
<dbReference type="EMBL" id="MVIL01000960">
    <property type="protein sequence ID" value="ORB75965.1"/>
    <property type="molecule type" value="Genomic_DNA"/>
</dbReference>
<protein>
    <submittedName>
        <fullName evidence="1">Type VII secretion protein EccB</fullName>
    </submittedName>
</protein>
<reference evidence="1 2" key="1">
    <citation type="submission" date="2017-02" db="EMBL/GenBank/DDBJ databases">
        <title>The new phylogeny of genus Mycobacterium.</title>
        <authorList>
            <person name="Tortoli E."/>
            <person name="Trovato A."/>
            <person name="Cirillo D.M."/>
        </authorList>
    </citation>
    <scope>NUCLEOTIDE SEQUENCE [LARGE SCALE GENOMIC DNA]</scope>
    <source>
        <strain evidence="1 2">CCUG 56329</strain>
    </source>
</reference>
<comment type="caution">
    <text evidence="1">The sequence shown here is derived from an EMBL/GenBank/DDBJ whole genome shotgun (WGS) entry which is preliminary data.</text>
</comment>
<dbReference type="Pfam" id="PF05108">
    <property type="entry name" value="T7SS_ESX1_EccB"/>
    <property type="match status" value="1"/>
</dbReference>
<sequence>ISQFIAQLLINTGSKEVTTLDATTVSAAPLASDIDVRLYPDHAPNFREPHVLCWSWERGAKDLRESTTILPAESLPIAPERAKQLLHLHNPTGTVVTA</sequence>
<name>A0ABX3TC29_9MYCO</name>
<dbReference type="Proteomes" id="UP000192847">
    <property type="component" value="Unassembled WGS sequence"/>
</dbReference>
<keyword evidence="2" id="KW-1185">Reference proteome</keyword>
<dbReference type="InterPro" id="IPR007795">
    <property type="entry name" value="T7SS_EccB"/>
</dbReference>
<proteinExistence type="predicted"/>